<organism evidence="5 6">
    <name type="scientific">Mycolicibacterium novocastrense</name>
    <name type="common">Mycobacterium novocastrense</name>
    <dbReference type="NCBI Taxonomy" id="59813"/>
    <lineage>
        <taxon>Bacteria</taxon>
        <taxon>Bacillati</taxon>
        <taxon>Actinomycetota</taxon>
        <taxon>Actinomycetes</taxon>
        <taxon>Mycobacteriales</taxon>
        <taxon>Mycobacteriaceae</taxon>
        <taxon>Mycolicibacterium</taxon>
    </lineage>
</organism>
<dbReference type="PANTHER" id="PTHR43343:SF3">
    <property type="entry name" value="PROTEASE DO-LIKE 8, CHLOROPLASTIC"/>
    <property type="match status" value="1"/>
</dbReference>
<accession>A0AAW5SK94</accession>
<dbReference type="AlphaFoldDB" id="A0AAW5SK94"/>
<dbReference type="PANTHER" id="PTHR43343">
    <property type="entry name" value="PEPTIDASE S12"/>
    <property type="match status" value="1"/>
</dbReference>
<dbReference type="Gene3D" id="2.40.10.120">
    <property type="match status" value="1"/>
</dbReference>
<keyword evidence="2" id="KW-0378">Hydrolase</keyword>
<feature type="region of interest" description="Disordered" evidence="3">
    <location>
        <begin position="89"/>
        <end position="118"/>
    </location>
</feature>
<dbReference type="Gene3D" id="2.30.42.10">
    <property type="match status" value="1"/>
</dbReference>
<dbReference type="InterPro" id="IPR036034">
    <property type="entry name" value="PDZ_sf"/>
</dbReference>
<dbReference type="Proteomes" id="UP001207528">
    <property type="component" value="Unassembled WGS sequence"/>
</dbReference>
<dbReference type="InterPro" id="IPR001478">
    <property type="entry name" value="PDZ"/>
</dbReference>
<evidence type="ECO:0000256" key="1">
    <source>
        <dbReference type="ARBA" id="ARBA00022670"/>
    </source>
</evidence>
<feature type="compositionally biased region" description="Low complexity" evidence="3">
    <location>
        <begin position="89"/>
        <end position="117"/>
    </location>
</feature>
<evidence type="ECO:0000256" key="2">
    <source>
        <dbReference type="ARBA" id="ARBA00022801"/>
    </source>
</evidence>
<keyword evidence="1" id="KW-0645">Protease</keyword>
<dbReference type="InterPro" id="IPR001940">
    <property type="entry name" value="Peptidase_S1C"/>
</dbReference>
<dbReference type="Pfam" id="PF13180">
    <property type="entry name" value="PDZ_2"/>
    <property type="match status" value="1"/>
</dbReference>
<dbReference type="GO" id="GO:0006508">
    <property type="term" value="P:proteolysis"/>
    <property type="evidence" value="ECO:0007669"/>
    <property type="project" value="UniProtKB-KW"/>
</dbReference>
<gene>
    <name evidence="5" type="ORF">H7I77_12785</name>
</gene>
<comment type="caution">
    <text evidence="5">The sequence shown here is derived from an EMBL/GenBank/DDBJ whole genome shotgun (WGS) entry which is preliminary data.</text>
</comment>
<dbReference type="Pfam" id="PF13365">
    <property type="entry name" value="Trypsin_2"/>
    <property type="match status" value="1"/>
</dbReference>
<reference evidence="5" key="2">
    <citation type="journal article" date="2022" name="BMC Genomics">
        <title>Comparative genome analysis of mycobacteria focusing on tRNA and non-coding RNA.</title>
        <authorList>
            <person name="Behra P.R.K."/>
            <person name="Pettersson B.M.F."/>
            <person name="Ramesh M."/>
            <person name="Das S."/>
            <person name="Dasgupta S."/>
            <person name="Kirsebom L.A."/>
        </authorList>
    </citation>
    <scope>NUCLEOTIDE SEQUENCE</scope>
    <source>
        <strain evidence="5">DSM 44203</strain>
    </source>
</reference>
<dbReference type="PRINTS" id="PR00834">
    <property type="entry name" value="PROTEASES2C"/>
</dbReference>
<dbReference type="SUPFAM" id="SSF50156">
    <property type="entry name" value="PDZ domain-like"/>
    <property type="match status" value="1"/>
</dbReference>
<dbReference type="EMBL" id="JACKTI010000035">
    <property type="protein sequence ID" value="MCV7024214.1"/>
    <property type="molecule type" value="Genomic_DNA"/>
</dbReference>
<evidence type="ECO:0000313" key="5">
    <source>
        <dbReference type="EMBL" id="MCV7024214.1"/>
    </source>
</evidence>
<proteinExistence type="predicted"/>
<evidence type="ECO:0000259" key="4">
    <source>
        <dbReference type="PROSITE" id="PS50106"/>
    </source>
</evidence>
<dbReference type="InterPro" id="IPR009003">
    <property type="entry name" value="Peptidase_S1_PA"/>
</dbReference>
<dbReference type="SUPFAM" id="SSF50494">
    <property type="entry name" value="Trypsin-like serine proteases"/>
    <property type="match status" value="1"/>
</dbReference>
<reference evidence="5" key="1">
    <citation type="submission" date="2020-07" db="EMBL/GenBank/DDBJ databases">
        <authorList>
            <person name="Pettersson B.M.F."/>
            <person name="Behra P.R.K."/>
            <person name="Ramesh M."/>
            <person name="Das S."/>
            <person name="Dasgupta S."/>
            <person name="Kirsebom L.A."/>
        </authorList>
    </citation>
    <scope>NUCLEOTIDE SEQUENCE</scope>
    <source>
        <strain evidence="5">DSM 44203</strain>
    </source>
</reference>
<dbReference type="SMART" id="SM00228">
    <property type="entry name" value="PDZ"/>
    <property type="match status" value="1"/>
</dbReference>
<protein>
    <submittedName>
        <fullName evidence="5">Trypsin-like peptidase domain-containing protein</fullName>
    </submittedName>
</protein>
<dbReference type="InterPro" id="IPR051201">
    <property type="entry name" value="Chloro_Bact_Ser_Proteases"/>
</dbReference>
<dbReference type="CDD" id="cd06779">
    <property type="entry name" value="cpPDZ_Deg_HtrA-like"/>
    <property type="match status" value="1"/>
</dbReference>
<feature type="domain" description="PDZ" evidence="4">
    <location>
        <begin position="322"/>
        <end position="380"/>
    </location>
</feature>
<dbReference type="PROSITE" id="PS50106">
    <property type="entry name" value="PDZ"/>
    <property type="match status" value="1"/>
</dbReference>
<evidence type="ECO:0000256" key="3">
    <source>
        <dbReference type="SAM" id="MobiDB-lite"/>
    </source>
</evidence>
<sequence length="421" mass="43007">MDDHAGGRRCRCCRRRARAGCPLEASQAVPLAGPCTASAVRAAAYRRRPIRAVCILNSGGKPLQGRHFRVGAAAAAALVAVAGCTLQSSPQDASTSTPASTPTPAATPLTEASPPSALDRTGYADLVERVSPSVVTVERDGGVGSGVVLRPDVVVTNAHVVGDAREVTVITADEERSPGVVVGTDEVTDLAVVRTQGQDMPVPQFREDLPRPGEVAVAIGSPLGFQNSVTVGVISGLHRDIPDSAAKTQSLVDLIQTDAPISPGNSGGALLDAEGRVVGINEAYIPPAVGAVSLGFAIPAATVLDVANQLLADGEATHPYLGISLGRLTPAIQQLRGVQVDRGALVTSVDPGAPAALAGLRPGDVIVEFAGKPVHSVEDLLGGLRQTQPGSEQSMVFMRGGDREQTTVTIGSRTGSLSQPG</sequence>
<name>A0AAW5SK94_MYCNV</name>
<dbReference type="GO" id="GO:0004252">
    <property type="term" value="F:serine-type endopeptidase activity"/>
    <property type="evidence" value="ECO:0007669"/>
    <property type="project" value="InterPro"/>
</dbReference>
<evidence type="ECO:0000313" key="6">
    <source>
        <dbReference type="Proteomes" id="UP001207528"/>
    </source>
</evidence>